<dbReference type="EMBL" id="CP052909">
    <property type="protein sequence ID" value="QNJ98603.1"/>
    <property type="molecule type" value="Genomic_DNA"/>
</dbReference>
<accession>A0A7G8PW87</accession>
<organism evidence="1 2">
    <name type="scientific">Constantimarinum furrinae</name>
    <dbReference type="NCBI Taxonomy" id="2562285"/>
    <lineage>
        <taxon>Bacteria</taxon>
        <taxon>Pseudomonadati</taxon>
        <taxon>Bacteroidota</taxon>
        <taxon>Flavobacteriia</taxon>
        <taxon>Flavobacteriales</taxon>
        <taxon>Flavobacteriaceae</taxon>
        <taxon>Altibacter/Constantimarinum group</taxon>
        <taxon>Constantimarinum</taxon>
    </lineage>
</organism>
<evidence type="ECO:0000313" key="2">
    <source>
        <dbReference type="Proteomes" id="UP000515514"/>
    </source>
</evidence>
<gene>
    <name evidence="1" type="ORF">ALE3EI_2056</name>
</gene>
<sequence>MKPATVAQIKKELTFRSPDEITQLCLRLARFKKENKELLTYLLFEAESEEAFIQGVKDEVDELFNTINTNSFFYIKKSVRKILRLIKKYNRYSPHKATEVELLLYFCHKLKAFKPSIRRNRTLQNLYERQLDFIQKRIPVLHEDLQHDYSLEVEELKLP</sequence>
<dbReference type="RefSeq" id="WP_186988384.1">
    <property type="nucleotide sequence ID" value="NZ_CP052909.1"/>
</dbReference>
<reference evidence="1 2" key="1">
    <citation type="submission" date="2020-04" db="EMBL/GenBank/DDBJ databases">
        <title>Genome sequence of Altibacter aquimarinus strain ALE3EI.</title>
        <authorList>
            <person name="Oh H.-M."/>
            <person name="Jang D."/>
        </authorList>
    </citation>
    <scope>NUCLEOTIDE SEQUENCE [LARGE SCALE GENOMIC DNA]</scope>
    <source>
        <strain evidence="1 2">ALE3EI</strain>
    </source>
</reference>
<dbReference type="AlphaFoldDB" id="A0A7G8PW87"/>
<protein>
    <submittedName>
        <fullName evidence="1">Uncharacterized protein</fullName>
    </submittedName>
</protein>
<name>A0A7G8PW87_9FLAO</name>
<keyword evidence="2" id="KW-1185">Reference proteome</keyword>
<evidence type="ECO:0000313" key="1">
    <source>
        <dbReference type="EMBL" id="QNJ98603.1"/>
    </source>
</evidence>
<proteinExistence type="predicted"/>
<dbReference type="KEGG" id="alti:ALE3EI_2056"/>
<dbReference type="Proteomes" id="UP000515514">
    <property type="component" value="Chromosome"/>
</dbReference>